<feature type="modified residue" description="N6-(pyridoxal phosphate)lysine" evidence="7">
    <location>
        <position position="190"/>
    </location>
</feature>
<dbReference type="HOGENOM" id="CLU_027686_1_1_9"/>
<evidence type="ECO:0000313" key="12">
    <source>
        <dbReference type="Proteomes" id="UP000002620"/>
    </source>
</evidence>
<dbReference type="SUPFAM" id="SSF53383">
    <property type="entry name" value="PLP-dependent transferases"/>
    <property type="match status" value="1"/>
</dbReference>
<dbReference type="RefSeq" id="WP_012818166.1">
    <property type="nucleotide sequence ID" value="NC_013385.1"/>
</dbReference>
<evidence type="ECO:0000256" key="2">
    <source>
        <dbReference type="ARBA" id="ARBA00009236"/>
    </source>
</evidence>
<keyword evidence="5 7" id="KW-0663">Pyridoxal phosphate</keyword>
<dbReference type="Gene3D" id="3.40.640.10">
    <property type="entry name" value="Type I PLP-dependent aspartate aminotransferase-like (Major domain)"/>
    <property type="match status" value="1"/>
</dbReference>
<comment type="cofactor">
    <cofactor evidence="1 7 9">
        <name>pyridoxal 5'-phosphate</name>
        <dbReference type="ChEBI" id="CHEBI:597326"/>
    </cofactor>
</comment>
<dbReference type="GO" id="GO:0004760">
    <property type="term" value="F:L-serine-pyruvate transaminase activity"/>
    <property type="evidence" value="ECO:0007669"/>
    <property type="project" value="TreeGrafter"/>
</dbReference>
<dbReference type="PROSITE" id="PS00595">
    <property type="entry name" value="AA_TRANSFER_CLASS_5"/>
    <property type="match status" value="1"/>
</dbReference>
<dbReference type="InterPro" id="IPR015421">
    <property type="entry name" value="PyrdxlP-dep_Trfase_major"/>
</dbReference>
<dbReference type="GO" id="GO:0019265">
    <property type="term" value="P:glycine biosynthetic process, by transamination of glyoxylate"/>
    <property type="evidence" value="ECO:0007669"/>
    <property type="project" value="TreeGrafter"/>
</dbReference>
<organism evidence="11 12">
    <name type="scientific">Ammonifex degensii (strain DSM 10501 / KC4)</name>
    <dbReference type="NCBI Taxonomy" id="429009"/>
    <lineage>
        <taxon>Bacteria</taxon>
        <taxon>Bacillati</taxon>
        <taxon>Bacillota</taxon>
        <taxon>Clostridia</taxon>
        <taxon>Thermoanaerobacterales</taxon>
        <taxon>Thermoanaerobacteraceae</taxon>
        <taxon>Ammonifex</taxon>
    </lineage>
</organism>
<dbReference type="FunFam" id="3.40.640.10:FF:000027">
    <property type="entry name" value="Serine--pyruvate aminotransferase, mitochondrial"/>
    <property type="match status" value="1"/>
</dbReference>
<dbReference type="OrthoDB" id="389074at2"/>
<comment type="similarity">
    <text evidence="2 8">Belongs to the class-V pyridoxal-phosphate-dependent aminotransferase family.</text>
</comment>
<evidence type="ECO:0000256" key="5">
    <source>
        <dbReference type="ARBA" id="ARBA00022898"/>
    </source>
</evidence>
<keyword evidence="4" id="KW-0808">Transferase</keyword>
<dbReference type="AlphaFoldDB" id="C9RA77"/>
<dbReference type="InterPro" id="IPR024169">
    <property type="entry name" value="SP_NH2Trfase/AEP_transaminase"/>
</dbReference>
<dbReference type="Pfam" id="PF00266">
    <property type="entry name" value="Aminotran_5"/>
    <property type="match status" value="1"/>
</dbReference>
<accession>C9RA77</accession>
<evidence type="ECO:0000256" key="6">
    <source>
        <dbReference type="PIRSR" id="PIRSR000524-1"/>
    </source>
</evidence>
<gene>
    <name evidence="11" type="ordered locus">Adeg_0009</name>
</gene>
<evidence type="ECO:0000313" key="11">
    <source>
        <dbReference type="EMBL" id="ACX51186.1"/>
    </source>
</evidence>
<dbReference type="PIRSF" id="PIRSF000524">
    <property type="entry name" value="SPT"/>
    <property type="match status" value="1"/>
</dbReference>
<dbReference type="PANTHER" id="PTHR21152:SF40">
    <property type="entry name" value="ALANINE--GLYOXYLATE AMINOTRANSFERASE"/>
    <property type="match status" value="1"/>
</dbReference>
<evidence type="ECO:0000256" key="7">
    <source>
        <dbReference type="PIRSR" id="PIRSR000524-50"/>
    </source>
</evidence>
<dbReference type="GO" id="GO:0008453">
    <property type="term" value="F:alanine-glyoxylate transaminase activity"/>
    <property type="evidence" value="ECO:0007669"/>
    <property type="project" value="TreeGrafter"/>
</dbReference>
<reference evidence="11 12" key="1">
    <citation type="submission" date="2009-10" db="EMBL/GenBank/DDBJ databases">
        <title>Complete sequence of chromosome of Ammonifex degensii KC4.</title>
        <authorList>
            <consortium name="US DOE Joint Genome Institute"/>
            <person name="Kerfeld C."/>
            <person name="Goodner B."/>
            <person name="Huber H."/>
            <person name="Stetter K."/>
            <person name="Lucas S."/>
            <person name="Copeland A."/>
            <person name="Lapidus A."/>
            <person name="Glavina del Rio T."/>
            <person name="Dalin E."/>
            <person name="Tice H."/>
            <person name="Bruce D."/>
            <person name="Goodwin L."/>
            <person name="Pitluck S."/>
            <person name="Saunders E."/>
            <person name="Brettin T."/>
            <person name="Detter J.C."/>
            <person name="Han C."/>
            <person name="Larimer F."/>
            <person name="Land M."/>
            <person name="Hauser L."/>
            <person name="Kyrpides N."/>
            <person name="Ovchinnikova G."/>
            <person name="Richardson P."/>
        </authorList>
    </citation>
    <scope>NUCLEOTIDE SEQUENCE [LARGE SCALE GENOMIC DNA]</scope>
    <source>
        <strain evidence="12">DSM 10501 / KC4</strain>
    </source>
</reference>
<evidence type="ECO:0000256" key="8">
    <source>
        <dbReference type="RuleBase" id="RU004075"/>
    </source>
</evidence>
<dbReference type="KEGG" id="adg:Adeg_0009"/>
<dbReference type="EMBL" id="CP001785">
    <property type="protein sequence ID" value="ACX51186.1"/>
    <property type="molecule type" value="Genomic_DNA"/>
</dbReference>
<evidence type="ECO:0000256" key="1">
    <source>
        <dbReference type="ARBA" id="ARBA00001933"/>
    </source>
</evidence>
<dbReference type="FunFam" id="3.90.1150.10:FF:000031">
    <property type="entry name" value="Serine--glyoxylate aminotransferase"/>
    <property type="match status" value="1"/>
</dbReference>
<sequence length="383" mass="41469">MKKETRLFIPGPTPVPPAVAEAMARPLIGHRTEDFARLYARLEERLRVVLGTKNDIVILTSSGTGGMEAAVANLVSPGDPVLALVTGKFGERFAELAKVYGGAVEVMEFGWGKAVDLEAVEEKLKARRFKVVLATHNETSTTVVNDIRGLGELTRRYGALLVVDAVSSAGGMEIRMDDWGVDVLVTASQKALMVPPGLAIVAASDAAWKAMEENKNPRYYLDLLAARKSKQKYNTPYTPAVSLFVGLDRALDLILAEGLEKVYRKHRLLARAVRAAIRALGLKLMIPDEYASPVVTGVWAPEGIEVDRLRKEIASRYGVLLAGGQGPLKGKIFRISHMGYVDAVDILGALGALELGLYRFGFKFKLGEGLAQAQAVLAEEGEE</sequence>
<dbReference type="PANTHER" id="PTHR21152">
    <property type="entry name" value="AMINOTRANSFERASE CLASS V"/>
    <property type="match status" value="1"/>
</dbReference>
<dbReference type="Gene3D" id="3.90.1150.10">
    <property type="entry name" value="Aspartate Aminotransferase, domain 1"/>
    <property type="match status" value="1"/>
</dbReference>
<proteinExistence type="inferred from homology"/>
<dbReference type="InterPro" id="IPR015424">
    <property type="entry name" value="PyrdxlP-dep_Trfase"/>
</dbReference>
<evidence type="ECO:0000256" key="9">
    <source>
        <dbReference type="RuleBase" id="RU004504"/>
    </source>
</evidence>
<dbReference type="Proteomes" id="UP000002620">
    <property type="component" value="Chromosome"/>
</dbReference>
<feature type="domain" description="Aminotransferase class V" evidence="10">
    <location>
        <begin position="19"/>
        <end position="285"/>
    </location>
</feature>
<dbReference type="InterPro" id="IPR000192">
    <property type="entry name" value="Aminotrans_V_dom"/>
</dbReference>
<name>C9RA77_AMMDK</name>
<dbReference type="InterPro" id="IPR015422">
    <property type="entry name" value="PyrdxlP-dep_Trfase_small"/>
</dbReference>
<evidence type="ECO:0000259" key="10">
    <source>
        <dbReference type="Pfam" id="PF00266"/>
    </source>
</evidence>
<evidence type="ECO:0000256" key="4">
    <source>
        <dbReference type="ARBA" id="ARBA00022679"/>
    </source>
</evidence>
<dbReference type="InterPro" id="IPR020578">
    <property type="entry name" value="Aminotrans_V_PyrdxlP_BS"/>
</dbReference>
<protein>
    <submittedName>
        <fullName evidence="11">Aminotransferase class V</fullName>
    </submittedName>
</protein>
<feature type="binding site" evidence="6">
    <location>
        <position position="334"/>
    </location>
    <ligand>
        <name>substrate</name>
    </ligand>
</feature>
<dbReference type="eggNOG" id="COG0075">
    <property type="taxonomic scope" value="Bacteria"/>
</dbReference>
<keyword evidence="3 11" id="KW-0032">Aminotransferase</keyword>
<evidence type="ECO:0000256" key="3">
    <source>
        <dbReference type="ARBA" id="ARBA00022576"/>
    </source>
</evidence>
<dbReference type="STRING" id="429009.Adeg_0009"/>
<keyword evidence="12" id="KW-1185">Reference proteome</keyword>